<dbReference type="Pfam" id="PF00487">
    <property type="entry name" value="FA_desaturase"/>
    <property type="match status" value="1"/>
</dbReference>
<evidence type="ECO:0000256" key="5">
    <source>
        <dbReference type="ARBA" id="ARBA00022989"/>
    </source>
</evidence>
<keyword evidence="9 10" id="KW-0472">Membrane</keyword>
<keyword evidence="6" id="KW-0560">Oxidoreductase</keyword>
<comment type="subcellular location">
    <subcellularLocation>
        <location evidence="1">Membrane</location>
        <topology evidence="1">Multi-pass membrane protein</topology>
    </subcellularLocation>
</comment>
<organism evidence="12 13">
    <name type="scientific">Candidatus Lloydbacteria bacterium RIFOXYC12_FULL_46_25</name>
    <dbReference type="NCBI Taxonomy" id="1798670"/>
    <lineage>
        <taxon>Bacteria</taxon>
        <taxon>Candidatus Lloydiibacteriota</taxon>
    </lineage>
</organism>
<keyword evidence="7" id="KW-0408">Iron</keyword>
<dbReference type="Proteomes" id="UP000178106">
    <property type="component" value="Unassembled WGS sequence"/>
</dbReference>
<evidence type="ECO:0000256" key="1">
    <source>
        <dbReference type="ARBA" id="ARBA00004141"/>
    </source>
</evidence>
<comment type="caution">
    <text evidence="12">The sequence shown here is derived from an EMBL/GenBank/DDBJ whole genome shotgun (WGS) entry which is preliminary data.</text>
</comment>
<evidence type="ECO:0000256" key="6">
    <source>
        <dbReference type="ARBA" id="ARBA00023002"/>
    </source>
</evidence>
<gene>
    <name evidence="12" type="ORF">A2494_03210</name>
</gene>
<evidence type="ECO:0000313" key="12">
    <source>
        <dbReference type="EMBL" id="OGZ17196.1"/>
    </source>
</evidence>
<keyword evidence="4" id="KW-0276">Fatty acid metabolism</keyword>
<accession>A0A1G2DUI4</accession>
<dbReference type="InterPro" id="IPR005804">
    <property type="entry name" value="FA_desaturase_dom"/>
</dbReference>
<dbReference type="GO" id="GO:0006631">
    <property type="term" value="P:fatty acid metabolic process"/>
    <property type="evidence" value="ECO:0007669"/>
    <property type="project" value="UniProtKB-KW"/>
</dbReference>
<dbReference type="PANTHER" id="PTHR11351">
    <property type="entry name" value="ACYL-COA DESATURASE"/>
    <property type="match status" value="1"/>
</dbReference>
<keyword evidence="5 10" id="KW-1133">Transmembrane helix</keyword>
<sequence length="290" mass="33856">MLAATLELRIWKFLLLFLMGGAVLLWYLDIWNGVFHLSVNEYVLIILSLTHITIASVTIFLHRHQAHRSLELHPIPSHFFRLWLWLTTGMITKEWTAIHRKHHATCETDKDPHSPKRFGLFRVLFGGVFLYVDESRNKETMVKHGFGTPDDWIERHVYTPYHKYGVILMLLIDLALFGPLVGVFAMWLVQMAWIPFFAAGVINGVGHYVGYRNFPSMNKKEQCEDWSTNIFPIGILIGGEELHNNHHYYPKSAKLSVKWFEFDVGWLYIRILEQLGLARVKYVYDKSVSL</sequence>
<dbReference type="InterPro" id="IPR015876">
    <property type="entry name" value="Acyl-CoA_DS"/>
</dbReference>
<reference evidence="12 13" key="1">
    <citation type="journal article" date="2016" name="Nat. Commun.">
        <title>Thousands of microbial genomes shed light on interconnected biogeochemical processes in an aquifer system.</title>
        <authorList>
            <person name="Anantharaman K."/>
            <person name="Brown C.T."/>
            <person name="Hug L.A."/>
            <person name="Sharon I."/>
            <person name="Castelle C.J."/>
            <person name="Probst A.J."/>
            <person name="Thomas B.C."/>
            <person name="Singh A."/>
            <person name="Wilkins M.J."/>
            <person name="Karaoz U."/>
            <person name="Brodie E.L."/>
            <person name="Williams K.H."/>
            <person name="Hubbard S.S."/>
            <person name="Banfield J.F."/>
        </authorList>
    </citation>
    <scope>NUCLEOTIDE SEQUENCE [LARGE SCALE GENOMIC DNA]</scope>
</reference>
<evidence type="ECO:0000256" key="2">
    <source>
        <dbReference type="ARBA" id="ARBA00008749"/>
    </source>
</evidence>
<feature type="domain" description="Fatty acid desaturase" evidence="11">
    <location>
        <begin position="44"/>
        <end position="259"/>
    </location>
</feature>
<dbReference type="EMBL" id="MHLU01000147">
    <property type="protein sequence ID" value="OGZ17196.1"/>
    <property type="molecule type" value="Genomic_DNA"/>
</dbReference>
<dbReference type="GO" id="GO:0016020">
    <property type="term" value="C:membrane"/>
    <property type="evidence" value="ECO:0007669"/>
    <property type="project" value="UniProtKB-SubCell"/>
</dbReference>
<feature type="transmembrane region" description="Helical" evidence="10">
    <location>
        <begin position="12"/>
        <end position="30"/>
    </location>
</feature>
<dbReference type="AlphaFoldDB" id="A0A1G2DUI4"/>
<evidence type="ECO:0000256" key="3">
    <source>
        <dbReference type="ARBA" id="ARBA00022692"/>
    </source>
</evidence>
<feature type="transmembrane region" description="Helical" evidence="10">
    <location>
        <begin position="164"/>
        <end position="187"/>
    </location>
</feature>
<evidence type="ECO:0000256" key="10">
    <source>
        <dbReference type="SAM" id="Phobius"/>
    </source>
</evidence>
<name>A0A1G2DUI4_9BACT</name>
<evidence type="ECO:0000256" key="4">
    <source>
        <dbReference type="ARBA" id="ARBA00022832"/>
    </source>
</evidence>
<evidence type="ECO:0000259" key="11">
    <source>
        <dbReference type="Pfam" id="PF00487"/>
    </source>
</evidence>
<keyword evidence="3 10" id="KW-0812">Transmembrane</keyword>
<dbReference type="PANTHER" id="PTHR11351:SF33">
    <property type="entry name" value="DELTA-9 FATTY ACID DESATURASE, DESA"/>
    <property type="match status" value="1"/>
</dbReference>
<proteinExistence type="inferred from homology"/>
<dbReference type="CDD" id="cd03505">
    <property type="entry name" value="Delta9-FADS-like"/>
    <property type="match status" value="1"/>
</dbReference>
<dbReference type="GO" id="GO:0016717">
    <property type="term" value="F:oxidoreductase activity, acting on paired donors, with oxidation of a pair of donors resulting in the reduction of molecular oxygen to two molecules of water"/>
    <property type="evidence" value="ECO:0007669"/>
    <property type="project" value="InterPro"/>
</dbReference>
<evidence type="ECO:0000256" key="7">
    <source>
        <dbReference type="ARBA" id="ARBA00023004"/>
    </source>
</evidence>
<feature type="transmembrane region" description="Helical" evidence="10">
    <location>
        <begin position="193"/>
        <end position="211"/>
    </location>
</feature>
<dbReference type="PRINTS" id="PR00075">
    <property type="entry name" value="FACDDSATRASE"/>
</dbReference>
<evidence type="ECO:0000256" key="9">
    <source>
        <dbReference type="ARBA" id="ARBA00023136"/>
    </source>
</evidence>
<evidence type="ECO:0000313" key="13">
    <source>
        <dbReference type="Proteomes" id="UP000178106"/>
    </source>
</evidence>
<comment type="similarity">
    <text evidence="2">Belongs to the fatty acid desaturase type 2 family.</text>
</comment>
<protein>
    <recommendedName>
        <fullName evidence="11">Fatty acid desaturase domain-containing protein</fullName>
    </recommendedName>
</protein>
<feature type="transmembrane region" description="Helical" evidence="10">
    <location>
        <begin position="42"/>
        <end position="61"/>
    </location>
</feature>
<evidence type="ECO:0000256" key="8">
    <source>
        <dbReference type="ARBA" id="ARBA00023098"/>
    </source>
</evidence>
<keyword evidence="8" id="KW-0443">Lipid metabolism</keyword>